<reference evidence="1" key="5">
    <citation type="journal article" date="2021" name="G3 (Bethesda)">
        <title>Aegilops tauschii genome assembly Aet v5.0 features greater sequence contiguity and improved annotation.</title>
        <authorList>
            <person name="Wang L."/>
            <person name="Zhu T."/>
            <person name="Rodriguez J.C."/>
            <person name="Deal K.R."/>
            <person name="Dubcovsky J."/>
            <person name="McGuire P.E."/>
            <person name="Lux T."/>
            <person name="Spannagl M."/>
            <person name="Mayer K.F.X."/>
            <person name="Baldrich P."/>
            <person name="Meyers B.C."/>
            <person name="Huo N."/>
            <person name="Gu Y.Q."/>
            <person name="Zhou H."/>
            <person name="Devos K.M."/>
            <person name="Bennetzen J.L."/>
            <person name="Unver T."/>
            <person name="Budak H."/>
            <person name="Gulick P.J."/>
            <person name="Galiba G."/>
            <person name="Kalapos B."/>
            <person name="Nelson D.R."/>
            <person name="Li P."/>
            <person name="You F.M."/>
            <person name="Luo M.C."/>
            <person name="Dvorak J."/>
        </authorList>
    </citation>
    <scope>NUCLEOTIDE SEQUENCE [LARGE SCALE GENOMIC DNA]</scope>
    <source>
        <strain evidence="1">cv. AL8/78</strain>
    </source>
</reference>
<dbReference type="EnsemblPlants" id="AET2Gv20747900.2">
    <property type="protein sequence ID" value="AET2Gv20747900.2"/>
    <property type="gene ID" value="AET2Gv20747900"/>
</dbReference>
<evidence type="ECO:0000313" key="2">
    <source>
        <dbReference type="Proteomes" id="UP000015105"/>
    </source>
</evidence>
<reference evidence="2" key="1">
    <citation type="journal article" date="2014" name="Science">
        <title>Ancient hybridizations among the ancestral genomes of bread wheat.</title>
        <authorList>
            <consortium name="International Wheat Genome Sequencing Consortium,"/>
            <person name="Marcussen T."/>
            <person name="Sandve S.R."/>
            <person name="Heier L."/>
            <person name="Spannagl M."/>
            <person name="Pfeifer M."/>
            <person name="Jakobsen K.S."/>
            <person name="Wulff B.B."/>
            <person name="Steuernagel B."/>
            <person name="Mayer K.F."/>
            <person name="Olsen O.A."/>
        </authorList>
    </citation>
    <scope>NUCLEOTIDE SEQUENCE [LARGE SCALE GENOMIC DNA]</scope>
    <source>
        <strain evidence="2">cv. AL8/78</strain>
    </source>
</reference>
<reference evidence="2" key="2">
    <citation type="journal article" date="2017" name="Nat. Plants">
        <title>The Aegilops tauschii genome reveals multiple impacts of transposons.</title>
        <authorList>
            <person name="Zhao G."/>
            <person name="Zou C."/>
            <person name="Li K."/>
            <person name="Wang K."/>
            <person name="Li T."/>
            <person name="Gao L."/>
            <person name="Zhang X."/>
            <person name="Wang H."/>
            <person name="Yang Z."/>
            <person name="Liu X."/>
            <person name="Jiang W."/>
            <person name="Mao L."/>
            <person name="Kong X."/>
            <person name="Jiao Y."/>
            <person name="Jia J."/>
        </authorList>
    </citation>
    <scope>NUCLEOTIDE SEQUENCE [LARGE SCALE GENOMIC DNA]</scope>
    <source>
        <strain evidence="2">cv. AL8/78</strain>
    </source>
</reference>
<dbReference type="Gramene" id="AET2Gv20747900.2">
    <property type="protein sequence ID" value="AET2Gv20747900.2"/>
    <property type="gene ID" value="AET2Gv20747900"/>
</dbReference>
<evidence type="ECO:0000313" key="1">
    <source>
        <dbReference type="EnsemblPlants" id="AET2Gv20747900.2"/>
    </source>
</evidence>
<organism evidence="1 2">
    <name type="scientific">Aegilops tauschii subsp. strangulata</name>
    <name type="common">Goatgrass</name>
    <dbReference type="NCBI Taxonomy" id="200361"/>
    <lineage>
        <taxon>Eukaryota</taxon>
        <taxon>Viridiplantae</taxon>
        <taxon>Streptophyta</taxon>
        <taxon>Embryophyta</taxon>
        <taxon>Tracheophyta</taxon>
        <taxon>Spermatophyta</taxon>
        <taxon>Magnoliopsida</taxon>
        <taxon>Liliopsida</taxon>
        <taxon>Poales</taxon>
        <taxon>Poaceae</taxon>
        <taxon>BOP clade</taxon>
        <taxon>Pooideae</taxon>
        <taxon>Triticodae</taxon>
        <taxon>Triticeae</taxon>
        <taxon>Triticinae</taxon>
        <taxon>Aegilops</taxon>
    </lineage>
</organism>
<reference evidence="1" key="3">
    <citation type="journal article" date="2017" name="Nature">
        <title>Genome sequence of the progenitor of the wheat D genome Aegilops tauschii.</title>
        <authorList>
            <person name="Luo M.C."/>
            <person name="Gu Y.Q."/>
            <person name="Puiu D."/>
            <person name="Wang H."/>
            <person name="Twardziok S.O."/>
            <person name="Deal K.R."/>
            <person name="Huo N."/>
            <person name="Zhu T."/>
            <person name="Wang L."/>
            <person name="Wang Y."/>
            <person name="McGuire P.E."/>
            <person name="Liu S."/>
            <person name="Long H."/>
            <person name="Ramasamy R.K."/>
            <person name="Rodriguez J.C."/>
            <person name="Van S.L."/>
            <person name="Yuan L."/>
            <person name="Wang Z."/>
            <person name="Xia Z."/>
            <person name="Xiao L."/>
            <person name="Anderson O.D."/>
            <person name="Ouyang S."/>
            <person name="Liang Y."/>
            <person name="Zimin A.V."/>
            <person name="Pertea G."/>
            <person name="Qi P."/>
            <person name="Bennetzen J.L."/>
            <person name="Dai X."/>
            <person name="Dawson M.W."/>
            <person name="Muller H.G."/>
            <person name="Kugler K."/>
            <person name="Rivarola-Duarte L."/>
            <person name="Spannagl M."/>
            <person name="Mayer K.F.X."/>
            <person name="Lu F.H."/>
            <person name="Bevan M.W."/>
            <person name="Leroy P."/>
            <person name="Li P."/>
            <person name="You F.M."/>
            <person name="Sun Q."/>
            <person name="Liu Z."/>
            <person name="Lyons E."/>
            <person name="Wicker T."/>
            <person name="Salzberg S.L."/>
            <person name="Devos K.M."/>
            <person name="Dvorak J."/>
        </authorList>
    </citation>
    <scope>NUCLEOTIDE SEQUENCE [LARGE SCALE GENOMIC DNA]</scope>
    <source>
        <strain evidence="1">cv. AL8/78</strain>
    </source>
</reference>
<accession>A0A453C6C7</accession>
<dbReference type="AlphaFoldDB" id="A0A453C6C7"/>
<name>A0A453C6C7_AEGTS</name>
<sequence>MQYQKVIFSSPVQSEFFKTMNAALPHLDSSQRIFQVNEVWVDQKTLTISLRPGYWMSPHSLDCYSKILNTNQLFRGRQGLIPNTDVITHIVQREDTELLMRPLLDHSDPICRDILSEGRVGFSLDRANLVHLPCFNDKQLILISTNLESGRYDTGLFLLQIVKNYRRMGVPGFSTADLQALHEIFLYKISTYPNSEVQLPIVRNFLQNHGFRSFK</sequence>
<keyword evidence="2" id="KW-1185">Reference proteome</keyword>
<protein>
    <submittedName>
        <fullName evidence="1">Uncharacterized protein</fullName>
    </submittedName>
</protein>
<dbReference type="Proteomes" id="UP000015105">
    <property type="component" value="Chromosome 2D"/>
</dbReference>
<reference evidence="1" key="4">
    <citation type="submission" date="2019-03" db="UniProtKB">
        <authorList>
            <consortium name="EnsemblPlants"/>
        </authorList>
    </citation>
    <scope>IDENTIFICATION</scope>
</reference>
<proteinExistence type="predicted"/>